<feature type="region of interest" description="Disordered" evidence="1">
    <location>
        <begin position="1"/>
        <end position="55"/>
    </location>
</feature>
<protein>
    <submittedName>
        <fullName evidence="2">Uncharacterized protein</fullName>
    </submittedName>
</protein>
<dbReference type="EMBL" id="SIDB01000010">
    <property type="protein sequence ID" value="KAI3427411.1"/>
    <property type="molecule type" value="Genomic_DNA"/>
</dbReference>
<feature type="compositionally biased region" description="Low complexity" evidence="1">
    <location>
        <begin position="11"/>
        <end position="20"/>
    </location>
</feature>
<dbReference type="OrthoDB" id="5516192at2759"/>
<organism evidence="2 3">
    <name type="scientific">Chlorella vulgaris</name>
    <name type="common">Green alga</name>
    <dbReference type="NCBI Taxonomy" id="3077"/>
    <lineage>
        <taxon>Eukaryota</taxon>
        <taxon>Viridiplantae</taxon>
        <taxon>Chlorophyta</taxon>
        <taxon>core chlorophytes</taxon>
        <taxon>Trebouxiophyceae</taxon>
        <taxon>Chlorellales</taxon>
        <taxon>Chlorellaceae</taxon>
        <taxon>Chlorella clade</taxon>
        <taxon>Chlorella</taxon>
    </lineage>
</organism>
<dbReference type="AlphaFoldDB" id="A0A9D4TK31"/>
<dbReference type="Proteomes" id="UP001055712">
    <property type="component" value="Unassembled WGS sequence"/>
</dbReference>
<keyword evidence="3" id="KW-1185">Reference proteome</keyword>
<evidence type="ECO:0000313" key="2">
    <source>
        <dbReference type="EMBL" id="KAI3427411.1"/>
    </source>
</evidence>
<reference evidence="2" key="2">
    <citation type="submission" date="2020-11" db="EMBL/GenBank/DDBJ databases">
        <authorList>
            <person name="Cecchin M."/>
            <person name="Marcolungo L."/>
            <person name="Rossato M."/>
            <person name="Girolomoni L."/>
            <person name="Cosentino E."/>
            <person name="Cuine S."/>
            <person name="Li-Beisson Y."/>
            <person name="Delledonne M."/>
            <person name="Ballottari M."/>
        </authorList>
    </citation>
    <scope>NUCLEOTIDE SEQUENCE</scope>
    <source>
        <strain evidence="2">211/11P</strain>
        <tissue evidence="2">Whole cell</tissue>
    </source>
</reference>
<proteinExistence type="predicted"/>
<name>A0A9D4TK31_CHLVU</name>
<reference evidence="2" key="1">
    <citation type="journal article" date="2019" name="Plant J.">
        <title>Chlorella vulgaris genome assembly and annotation reveals the molecular basis for metabolic acclimation to high light conditions.</title>
        <authorList>
            <person name="Cecchin M."/>
            <person name="Marcolungo L."/>
            <person name="Rossato M."/>
            <person name="Girolomoni L."/>
            <person name="Cosentino E."/>
            <person name="Cuine S."/>
            <person name="Li-Beisson Y."/>
            <person name="Delledonne M."/>
            <person name="Ballottari M."/>
        </authorList>
    </citation>
    <scope>NUCLEOTIDE SEQUENCE</scope>
    <source>
        <strain evidence="2">211/11P</strain>
    </source>
</reference>
<comment type="caution">
    <text evidence="2">The sequence shown here is derived from an EMBL/GenBank/DDBJ whole genome shotgun (WGS) entry which is preliminary data.</text>
</comment>
<dbReference type="PANTHER" id="PTHR36706">
    <property type="entry name" value="UNNAMED PRODUCT"/>
    <property type="match status" value="1"/>
</dbReference>
<sequence length="125" mass="13889">MWPFSRRKSAAADTPIAAEADLTEEPPAIDTTCSDAATGQAADAPSPDAAKMPRPHRCNARVEDLVQAMVTWDYTGKIQPAWRLMRQCFKSQPGNEPTDPYLVIKDPAAYLDPTRLYSPRPNMER</sequence>
<evidence type="ECO:0000313" key="3">
    <source>
        <dbReference type="Proteomes" id="UP001055712"/>
    </source>
</evidence>
<evidence type="ECO:0000256" key="1">
    <source>
        <dbReference type="SAM" id="MobiDB-lite"/>
    </source>
</evidence>
<accession>A0A9D4TK31</accession>
<gene>
    <name evidence="2" type="ORF">D9Q98_010326</name>
</gene>